<feature type="domain" description="Nitroreductase" evidence="3">
    <location>
        <begin position="61"/>
        <end position="148"/>
    </location>
</feature>
<evidence type="ECO:0000313" key="4">
    <source>
        <dbReference type="EMBL" id="XBX76409.1"/>
    </source>
</evidence>
<comment type="similarity">
    <text evidence="1">Belongs to the nitroreductase family.</text>
</comment>
<evidence type="ECO:0000256" key="2">
    <source>
        <dbReference type="ARBA" id="ARBA00023002"/>
    </source>
</evidence>
<dbReference type="GO" id="GO:0016491">
    <property type="term" value="F:oxidoreductase activity"/>
    <property type="evidence" value="ECO:0007669"/>
    <property type="project" value="UniProtKB-KW"/>
</dbReference>
<sequence length="176" mass="20326">MIELLINRRSVRSFKETPIERKKVETLIKAALLSPSSKNKRPWEFIIVDDKKMLERLSKSKTNGSTFLKNAPMAFVVVADSEVSDVWVEDASIASITLQYTAETLNLGSCWVQIRNRTNEKGASEQYVQQLLNIPKNKQVESIIAIGYPDEKKKTYSEDQLLYEKIYKGRYGERYR</sequence>
<feature type="domain" description="Nitroreductase" evidence="3">
    <location>
        <begin position="7"/>
        <end position="60"/>
    </location>
</feature>
<gene>
    <name evidence="4" type="ORF">PRVXT_002104</name>
</gene>
<dbReference type="AlphaFoldDB" id="A0AAU7VSN6"/>
<reference evidence="4" key="1">
    <citation type="journal article" date="2013" name="Extremophiles">
        <title>Proteinivorax tanatarense gen. nov., sp. nov., an anaerobic, haloalkaliphilic, proteolytic bacterium isolated from a decaying algal bloom, and proposal of Proteinivoraceae fam. nov.</title>
        <authorList>
            <person name="Kevbrin V."/>
            <person name="Boltyanskaya Y."/>
            <person name="Zhilina T."/>
            <person name="Kolganova T."/>
            <person name="Lavrentjeva E."/>
            <person name="Kuznetsov B."/>
        </authorList>
    </citation>
    <scope>NUCLEOTIDE SEQUENCE</scope>
    <source>
        <strain evidence="4">Z-910T</strain>
    </source>
</reference>
<dbReference type="RefSeq" id="WP_350345148.1">
    <property type="nucleotide sequence ID" value="NZ_CP158367.1"/>
</dbReference>
<keyword evidence="2" id="KW-0560">Oxidoreductase</keyword>
<evidence type="ECO:0000259" key="3">
    <source>
        <dbReference type="Pfam" id="PF00881"/>
    </source>
</evidence>
<accession>A0AAU7VSN6</accession>
<evidence type="ECO:0000256" key="1">
    <source>
        <dbReference type="ARBA" id="ARBA00007118"/>
    </source>
</evidence>
<dbReference type="InterPro" id="IPR000415">
    <property type="entry name" value="Nitroreductase-like"/>
</dbReference>
<dbReference type="CDD" id="cd02151">
    <property type="entry name" value="nitroreductase"/>
    <property type="match status" value="1"/>
</dbReference>
<name>A0AAU7VSN6_9FIRM</name>
<dbReference type="InterPro" id="IPR029479">
    <property type="entry name" value="Nitroreductase"/>
</dbReference>
<dbReference type="EMBL" id="CP158367">
    <property type="protein sequence ID" value="XBX76409.1"/>
    <property type="molecule type" value="Genomic_DNA"/>
</dbReference>
<dbReference type="Pfam" id="PF00881">
    <property type="entry name" value="Nitroreductase"/>
    <property type="match status" value="2"/>
</dbReference>
<dbReference type="PANTHER" id="PTHR43673">
    <property type="entry name" value="NAD(P)H NITROREDUCTASE YDGI-RELATED"/>
    <property type="match status" value="1"/>
</dbReference>
<dbReference type="SUPFAM" id="SSF55469">
    <property type="entry name" value="FMN-dependent nitroreductase-like"/>
    <property type="match status" value="1"/>
</dbReference>
<protein>
    <submittedName>
        <fullName evidence="4">Nitroreductase family protein</fullName>
    </submittedName>
</protein>
<proteinExistence type="inferred from homology"/>
<reference evidence="4" key="2">
    <citation type="submission" date="2024-06" db="EMBL/GenBank/DDBJ databases">
        <authorList>
            <person name="Petrova K.O."/>
            <person name="Toshchakov S.V."/>
            <person name="Boltjanskaja Y.V."/>
            <person name="Kevbrin V."/>
        </authorList>
    </citation>
    <scope>NUCLEOTIDE SEQUENCE</scope>
    <source>
        <strain evidence="4">Z-910T</strain>
    </source>
</reference>
<dbReference type="Gene3D" id="3.40.109.10">
    <property type="entry name" value="NADH Oxidase"/>
    <property type="match status" value="1"/>
</dbReference>
<organism evidence="4">
    <name type="scientific">Proteinivorax tanatarense</name>
    <dbReference type="NCBI Taxonomy" id="1260629"/>
    <lineage>
        <taxon>Bacteria</taxon>
        <taxon>Bacillati</taxon>
        <taxon>Bacillota</taxon>
        <taxon>Clostridia</taxon>
        <taxon>Eubacteriales</taxon>
        <taxon>Proteinivoracaceae</taxon>
        <taxon>Proteinivorax</taxon>
    </lineage>
</organism>
<dbReference type="PANTHER" id="PTHR43673:SF10">
    <property type="entry name" value="NADH DEHYDROGENASE_NAD(P)H NITROREDUCTASE XCC3605-RELATED"/>
    <property type="match status" value="1"/>
</dbReference>